<evidence type="ECO:0000256" key="9">
    <source>
        <dbReference type="ARBA" id="ARBA00022692"/>
    </source>
</evidence>
<evidence type="ECO:0000259" key="22">
    <source>
        <dbReference type="Pfam" id="PF02434"/>
    </source>
</evidence>
<evidence type="ECO:0000256" key="6">
    <source>
        <dbReference type="ARBA" id="ARBA00012557"/>
    </source>
</evidence>
<feature type="region of interest" description="Disordered" evidence="20">
    <location>
        <begin position="391"/>
        <end position="410"/>
    </location>
</feature>
<keyword evidence="7" id="KW-0328">Glycosyltransferase</keyword>
<evidence type="ECO:0000256" key="15">
    <source>
        <dbReference type="ARBA" id="ARBA00023157"/>
    </source>
</evidence>
<dbReference type="Pfam" id="PF02434">
    <property type="entry name" value="Fringe"/>
    <property type="match status" value="1"/>
</dbReference>
<dbReference type="InterPro" id="IPR026050">
    <property type="entry name" value="C1GALT1/C1GALT1_chp1"/>
</dbReference>
<evidence type="ECO:0000256" key="4">
    <source>
        <dbReference type="ARBA" id="ARBA00006462"/>
    </source>
</evidence>
<dbReference type="Proteomes" id="UP001374579">
    <property type="component" value="Unassembled WGS sequence"/>
</dbReference>
<keyword evidence="15" id="KW-1015">Disulfide bond</keyword>
<protein>
    <recommendedName>
        <fullName evidence="18">Glycoprotein-N-acetylgalactosamine 3-beta-galactosyltransferase 1</fullName>
        <ecNumber evidence="6">2.4.1.122</ecNumber>
    </recommendedName>
</protein>
<dbReference type="AlphaFoldDB" id="A0AAN9GJW5"/>
<comment type="subunit">
    <text evidence="5">Homodimer; disulfide-linked.</text>
</comment>
<keyword evidence="17" id="KW-0464">Manganese</keyword>
<reference evidence="23 24" key="1">
    <citation type="submission" date="2024-02" db="EMBL/GenBank/DDBJ databases">
        <title>Chromosome-scale genome assembly of the rough periwinkle Littorina saxatilis.</title>
        <authorList>
            <person name="De Jode A."/>
            <person name="Faria R."/>
            <person name="Formenti G."/>
            <person name="Sims Y."/>
            <person name="Smith T.P."/>
            <person name="Tracey A."/>
            <person name="Wood J.M.D."/>
            <person name="Zagrodzka Z.B."/>
            <person name="Johannesson K."/>
            <person name="Butlin R.K."/>
            <person name="Leder E.H."/>
        </authorList>
    </citation>
    <scope>NUCLEOTIDE SEQUENCE [LARGE SCALE GENOMIC DNA]</scope>
    <source>
        <strain evidence="23">Snail1</strain>
        <tissue evidence="23">Muscle</tissue>
    </source>
</reference>
<dbReference type="PANTHER" id="PTHR23033:SF14">
    <property type="entry name" value="GLYCOPROTEIN-N-ACETYLGALACTOSAMINE 3-BETA-GALACTOSYLTRANSFERASE 1-RELATED"/>
    <property type="match status" value="1"/>
</dbReference>
<dbReference type="PANTHER" id="PTHR23033">
    <property type="entry name" value="BETA1,3-GALACTOSYLTRANSFERASE"/>
    <property type="match status" value="1"/>
</dbReference>
<evidence type="ECO:0000256" key="3">
    <source>
        <dbReference type="ARBA" id="ARBA00004922"/>
    </source>
</evidence>
<evidence type="ECO:0000256" key="12">
    <source>
        <dbReference type="ARBA" id="ARBA00022968"/>
    </source>
</evidence>
<comment type="subcellular location">
    <subcellularLocation>
        <location evidence="2">Membrane</location>
        <topology evidence="2">Single-pass type II membrane protein</topology>
    </subcellularLocation>
</comment>
<keyword evidence="11" id="KW-0547">Nucleotide-binding</keyword>
<evidence type="ECO:0000256" key="11">
    <source>
        <dbReference type="ARBA" id="ARBA00022741"/>
    </source>
</evidence>
<evidence type="ECO:0000256" key="14">
    <source>
        <dbReference type="ARBA" id="ARBA00023136"/>
    </source>
</evidence>
<evidence type="ECO:0000256" key="1">
    <source>
        <dbReference type="ARBA" id="ARBA00001936"/>
    </source>
</evidence>
<evidence type="ECO:0000313" key="23">
    <source>
        <dbReference type="EMBL" id="KAK7110719.1"/>
    </source>
</evidence>
<evidence type="ECO:0000256" key="13">
    <source>
        <dbReference type="ARBA" id="ARBA00022989"/>
    </source>
</evidence>
<comment type="pathway">
    <text evidence="3">Protein modification; protein glycosylation.</text>
</comment>
<gene>
    <name evidence="23" type="ORF">V1264_014547</name>
</gene>
<keyword evidence="14 21" id="KW-0472">Membrane</keyword>
<dbReference type="GO" id="GO:0016263">
    <property type="term" value="F:glycoprotein-N-acetylgalactosamine 3-beta-galactosyltransferase activity"/>
    <property type="evidence" value="ECO:0007669"/>
    <property type="project" value="UniProtKB-EC"/>
</dbReference>
<organism evidence="23 24">
    <name type="scientific">Littorina saxatilis</name>
    <dbReference type="NCBI Taxonomy" id="31220"/>
    <lineage>
        <taxon>Eukaryota</taxon>
        <taxon>Metazoa</taxon>
        <taxon>Spiralia</taxon>
        <taxon>Lophotrochozoa</taxon>
        <taxon>Mollusca</taxon>
        <taxon>Gastropoda</taxon>
        <taxon>Caenogastropoda</taxon>
        <taxon>Littorinimorpha</taxon>
        <taxon>Littorinoidea</taxon>
        <taxon>Littorinidae</taxon>
        <taxon>Littorina</taxon>
    </lineage>
</organism>
<evidence type="ECO:0000256" key="20">
    <source>
        <dbReference type="SAM" id="MobiDB-lite"/>
    </source>
</evidence>
<keyword evidence="8" id="KW-0808">Transferase</keyword>
<evidence type="ECO:0000256" key="10">
    <source>
        <dbReference type="ARBA" id="ARBA00022723"/>
    </source>
</evidence>
<keyword evidence="24" id="KW-1185">Reference proteome</keyword>
<dbReference type="EMBL" id="JBAMIC010000003">
    <property type="protein sequence ID" value="KAK7110719.1"/>
    <property type="molecule type" value="Genomic_DNA"/>
</dbReference>
<evidence type="ECO:0000256" key="19">
    <source>
        <dbReference type="ARBA" id="ARBA00059245"/>
    </source>
</evidence>
<dbReference type="FunFam" id="3.90.550.50:FF:000017">
    <property type="entry name" value="Glycoprotein-N-acetylgalactosamine 3-beta-galactosyltransferase 1"/>
    <property type="match status" value="1"/>
</dbReference>
<comment type="caution">
    <text evidence="23">The sequence shown here is derived from an EMBL/GenBank/DDBJ whole genome shotgun (WGS) entry which is preliminary data.</text>
</comment>
<evidence type="ECO:0000256" key="21">
    <source>
        <dbReference type="SAM" id="Phobius"/>
    </source>
</evidence>
<comment type="function">
    <text evidence="19">Glycosyltransferase that generates the core 1 O-glycan Gal-beta1-3GalNAc-alpha1-Ser/Thr (T antigen), which is a precursor for many extended O-glycans in glycoproteins.</text>
</comment>
<evidence type="ECO:0000256" key="16">
    <source>
        <dbReference type="ARBA" id="ARBA00023180"/>
    </source>
</evidence>
<comment type="similarity">
    <text evidence="4">Belongs to the glycosyltransferase 31 family. Beta3-Gal-T subfamily.</text>
</comment>
<dbReference type="EC" id="2.4.1.122" evidence="6"/>
<name>A0AAN9GJW5_9CAEN</name>
<keyword evidence="10" id="KW-0479">Metal-binding</keyword>
<accession>A0AAN9GJW5</accession>
<dbReference type="GO" id="GO:0030145">
    <property type="term" value="F:manganese ion binding"/>
    <property type="evidence" value="ECO:0007669"/>
    <property type="project" value="UniProtKB-ARBA"/>
</dbReference>
<keyword evidence="16" id="KW-0325">Glycoprotein</keyword>
<feature type="transmembrane region" description="Helical" evidence="21">
    <location>
        <begin position="36"/>
        <end position="56"/>
    </location>
</feature>
<evidence type="ECO:0000256" key="2">
    <source>
        <dbReference type="ARBA" id="ARBA00004606"/>
    </source>
</evidence>
<comment type="cofactor">
    <cofactor evidence="1">
        <name>Mn(2+)</name>
        <dbReference type="ChEBI" id="CHEBI:29035"/>
    </cofactor>
</comment>
<evidence type="ECO:0000256" key="17">
    <source>
        <dbReference type="ARBA" id="ARBA00023211"/>
    </source>
</evidence>
<dbReference type="GO" id="GO:0000166">
    <property type="term" value="F:nucleotide binding"/>
    <property type="evidence" value="ECO:0007669"/>
    <property type="project" value="UniProtKB-KW"/>
</dbReference>
<dbReference type="InterPro" id="IPR003378">
    <property type="entry name" value="Fringe-like_glycosylTrfase"/>
</dbReference>
<evidence type="ECO:0000256" key="8">
    <source>
        <dbReference type="ARBA" id="ARBA00022679"/>
    </source>
</evidence>
<evidence type="ECO:0000256" key="5">
    <source>
        <dbReference type="ARBA" id="ARBA00011748"/>
    </source>
</evidence>
<dbReference type="Gene3D" id="3.90.550.50">
    <property type="match status" value="1"/>
</dbReference>
<dbReference type="GO" id="GO:0016020">
    <property type="term" value="C:membrane"/>
    <property type="evidence" value="ECO:0007669"/>
    <property type="project" value="UniProtKB-SubCell"/>
</dbReference>
<evidence type="ECO:0000313" key="24">
    <source>
        <dbReference type="Proteomes" id="UP001374579"/>
    </source>
</evidence>
<keyword evidence="9 21" id="KW-0812">Transmembrane</keyword>
<keyword evidence="12" id="KW-0735">Signal-anchor</keyword>
<keyword evidence="13 21" id="KW-1133">Transmembrane helix</keyword>
<evidence type="ECO:0000256" key="7">
    <source>
        <dbReference type="ARBA" id="ARBA00022676"/>
    </source>
</evidence>
<evidence type="ECO:0000256" key="18">
    <source>
        <dbReference type="ARBA" id="ARBA00040898"/>
    </source>
</evidence>
<sequence length="410" mass="46856">MHAGHAGRADRQRLDLRRHQETPILLRLVMAMWRNALAAQFCAGLALGLTVSFLFFGNNHIISSRVGIRLTRDYDTGDIGHRGDVRKMAMHSGNDEWSEADHEALDRHGDGQSDNSFLINDHHMHEGDDDSAARELAKKVKVMIWVMTSPSTLHDRAKAVRDTWGQRAEQLLFFSSAHNKTFPTIGLNVSEGREHLTAKTMLGFRYLYDNHFDEADWFMKVDDDTYVIMENLRYFLSEENPKDPVYFGHHFGLIAAQGYYSGGGGYVLSKEALRRFGQKGQDPMLCKQDGGAEDAEFGKCMERLGVKTVNTTDTLGRSRFHCFDPETHIMGGYPPWYYKYDANGGKKGLHSISDYAVTFHYIYPSKMKRLEFYIYHMAAYGVKRGFQQLNNPPKDRVPIKPIYRNPPKKT</sequence>
<feature type="domain" description="Fringe-like glycosyltransferase" evidence="22">
    <location>
        <begin position="140"/>
        <end position="311"/>
    </location>
</feature>
<proteinExistence type="inferred from homology"/>